<feature type="domain" description="CCHC-type" evidence="3">
    <location>
        <begin position="346"/>
        <end position="359"/>
    </location>
</feature>
<evidence type="ECO:0000259" key="3">
    <source>
        <dbReference type="PROSITE" id="PS50158"/>
    </source>
</evidence>
<dbReference type="Proteomes" id="UP001172457">
    <property type="component" value="Chromosome 6"/>
</dbReference>
<reference evidence="4" key="1">
    <citation type="submission" date="2023-03" db="EMBL/GenBank/DDBJ databases">
        <title>Chromosome-scale reference genome and RAD-based genetic map of yellow starthistle (Centaurea solstitialis) reveal putative structural variation and QTLs associated with invader traits.</title>
        <authorList>
            <person name="Reatini B."/>
            <person name="Cang F.A."/>
            <person name="Jiang Q."/>
            <person name="Mckibben M.T.W."/>
            <person name="Barker M.S."/>
            <person name="Rieseberg L.H."/>
            <person name="Dlugosch K.M."/>
        </authorList>
    </citation>
    <scope>NUCLEOTIDE SEQUENCE</scope>
    <source>
        <strain evidence="4">CAN-66</strain>
        <tissue evidence="4">Leaf</tissue>
    </source>
</reference>
<dbReference type="SUPFAM" id="SSF57756">
    <property type="entry name" value="Retrovirus zinc finger-like domains"/>
    <property type="match status" value="1"/>
</dbReference>
<dbReference type="GO" id="GO:0008270">
    <property type="term" value="F:zinc ion binding"/>
    <property type="evidence" value="ECO:0007669"/>
    <property type="project" value="UniProtKB-KW"/>
</dbReference>
<keyword evidence="5" id="KW-1185">Reference proteome</keyword>
<evidence type="ECO:0000256" key="1">
    <source>
        <dbReference type="PROSITE-ProRule" id="PRU00047"/>
    </source>
</evidence>
<gene>
    <name evidence="4" type="ORF">OSB04_024278</name>
</gene>
<accession>A0AA38SXI8</accession>
<name>A0AA38SXI8_9ASTR</name>
<proteinExistence type="predicted"/>
<dbReference type="Pfam" id="PF00098">
    <property type="entry name" value="zf-CCHC"/>
    <property type="match status" value="1"/>
</dbReference>
<protein>
    <recommendedName>
        <fullName evidence="3">CCHC-type domain-containing protein</fullName>
    </recommendedName>
</protein>
<dbReference type="InterPro" id="IPR001878">
    <property type="entry name" value="Znf_CCHC"/>
</dbReference>
<dbReference type="GO" id="GO:0003676">
    <property type="term" value="F:nucleic acid binding"/>
    <property type="evidence" value="ECO:0007669"/>
    <property type="project" value="InterPro"/>
</dbReference>
<organism evidence="4 5">
    <name type="scientific">Centaurea solstitialis</name>
    <name type="common">yellow star-thistle</name>
    <dbReference type="NCBI Taxonomy" id="347529"/>
    <lineage>
        <taxon>Eukaryota</taxon>
        <taxon>Viridiplantae</taxon>
        <taxon>Streptophyta</taxon>
        <taxon>Embryophyta</taxon>
        <taxon>Tracheophyta</taxon>
        <taxon>Spermatophyta</taxon>
        <taxon>Magnoliopsida</taxon>
        <taxon>eudicotyledons</taxon>
        <taxon>Gunneridae</taxon>
        <taxon>Pentapetalae</taxon>
        <taxon>asterids</taxon>
        <taxon>campanulids</taxon>
        <taxon>Asterales</taxon>
        <taxon>Asteraceae</taxon>
        <taxon>Carduoideae</taxon>
        <taxon>Cardueae</taxon>
        <taxon>Centaureinae</taxon>
        <taxon>Centaurea</taxon>
    </lineage>
</organism>
<keyword evidence="1" id="KW-0479">Metal-binding</keyword>
<dbReference type="EMBL" id="JARYMX010000006">
    <property type="protein sequence ID" value="KAJ9544571.1"/>
    <property type="molecule type" value="Genomic_DNA"/>
</dbReference>
<dbReference type="PROSITE" id="PS50158">
    <property type="entry name" value="ZF_CCHC"/>
    <property type="match status" value="1"/>
</dbReference>
<feature type="compositionally biased region" description="Basic and acidic residues" evidence="2">
    <location>
        <begin position="302"/>
        <end position="321"/>
    </location>
</feature>
<evidence type="ECO:0000256" key="2">
    <source>
        <dbReference type="SAM" id="MobiDB-lite"/>
    </source>
</evidence>
<dbReference type="InterPro" id="IPR036875">
    <property type="entry name" value="Znf_CCHC_sf"/>
</dbReference>
<comment type="caution">
    <text evidence="4">The sequence shown here is derived from an EMBL/GenBank/DDBJ whole genome shotgun (WGS) entry which is preliminary data.</text>
</comment>
<keyword evidence="1" id="KW-0862">Zinc</keyword>
<evidence type="ECO:0000313" key="5">
    <source>
        <dbReference type="Proteomes" id="UP001172457"/>
    </source>
</evidence>
<dbReference type="Pfam" id="PF14223">
    <property type="entry name" value="Retrotran_gag_2"/>
    <property type="match status" value="1"/>
</dbReference>
<keyword evidence="1" id="KW-0863">Zinc-finger</keyword>
<dbReference type="AlphaFoldDB" id="A0AA38SXI8"/>
<evidence type="ECO:0000313" key="4">
    <source>
        <dbReference type="EMBL" id="KAJ9544571.1"/>
    </source>
</evidence>
<sequence>MANLSNTSFMSIGSQSKPPTLVREEFQQWKIRKINFLEGIHPRITEFLHNPSYVPVTLIPRVPATATTPEIPEFYQPKPQANWDDEEKELANLAPKCKRLLIMALPNDIFMSLDHCDTSKELWRESGVASLKNNITMCINEYHEFKAKEGESLRDTYSRMNVLISKCKKSGVIRTNEDNNLLFLKGLGTEWLNVTMSMRTNLDLEFMSLAELFGTLASLEPKVLQLKSSIGGPLALIAEDKKGKGDRKKTKEKKKKKKALLIEADDDEGSSSEDEISIKEMMKTLVSFTRDVHRGAFGGSKGYERKREDEKKGYDRGSFERRDFKRKNDLRNAEAKEEPQRNTEGCFRCGKLGHYASEC</sequence>
<feature type="region of interest" description="Disordered" evidence="2">
    <location>
        <begin position="299"/>
        <end position="321"/>
    </location>
</feature>